<proteinExistence type="predicted"/>
<reference evidence="2 3" key="1">
    <citation type="submission" date="2020-02" db="EMBL/GenBank/DDBJ databases">
        <authorList>
            <person name="Ferguson B K."/>
        </authorList>
    </citation>
    <scope>NUCLEOTIDE SEQUENCE [LARGE SCALE GENOMIC DNA]</scope>
</reference>
<dbReference type="EMBL" id="CADCXV010000963">
    <property type="protein sequence ID" value="CAB0039490.1"/>
    <property type="molecule type" value="Genomic_DNA"/>
</dbReference>
<feature type="compositionally biased region" description="Polar residues" evidence="1">
    <location>
        <begin position="521"/>
        <end position="530"/>
    </location>
</feature>
<evidence type="ECO:0000313" key="3">
    <source>
        <dbReference type="Proteomes" id="UP000479190"/>
    </source>
</evidence>
<evidence type="ECO:0000256" key="1">
    <source>
        <dbReference type="SAM" id="MobiDB-lite"/>
    </source>
</evidence>
<feature type="region of interest" description="Disordered" evidence="1">
    <location>
        <begin position="499"/>
        <end position="540"/>
    </location>
</feature>
<accession>A0A6H5IME9</accession>
<keyword evidence="3" id="KW-1185">Reference proteome</keyword>
<feature type="compositionally biased region" description="Polar residues" evidence="1">
    <location>
        <begin position="1002"/>
        <end position="1012"/>
    </location>
</feature>
<feature type="region of interest" description="Disordered" evidence="1">
    <location>
        <begin position="224"/>
        <end position="259"/>
    </location>
</feature>
<dbReference type="Proteomes" id="UP000479190">
    <property type="component" value="Unassembled WGS sequence"/>
</dbReference>
<feature type="compositionally biased region" description="Basic and acidic residues" evidence="1">
    <location>
        <begin position="871"/>
        <end position="890"/>
    </location>
</feature>
<feature type="compositionally biased region" description="Basic and acidic residues" evidence="1">
    <location>
        <begin position="224"/>
        <end position="247"/>
    </location>
</feature>
<dbReference type="AlphaFoldDB" id="A0A6H5IME9"/>
<name>A0A6H5IME9_9HYME</name>
<evidence type="ECO:0000313" key="2">
    <source>
        <dbReference type="EMBL" id="CAB0039490.1"/>
    </source>
</evidence>
<feature type="compositionally biased region" description="Basic and acidic residues" evidence="1">
    <location>
        <begin position="1020"/>
        <end position="1034"/>
    </location>
</feature>
<protein>
    <submittedName>
        <fullName evidence="2">Uncharacterized protein</fullName>
    </submittedName>
</protein>
<feature type="region of interest" description="Disordered" evidence="1">
    <location>
        <begin position="864"/>
        <end position="891"/>
    </location>
</feature>
<sequence length="1111" mass="125008">MRSSSQRLESSCLAAAVQSSCMQLSTAAAALREIFALCASARARRMCAHYMKSKSYVNKNKRTIGRRAVDLKRDSHCLCSRCCTRRTREINCGAATACCCVRARARLVYTKRQPALSGEARAPRRYPERLKRSTSCDIPLRERVKVTKLSPRLFSLTLRDHLSGSRSNMKPLITRGYYKYVSILYDRLAFLARAHGAACQPAPMCYREYRARRPQQRVELERTAAAAREHAEQKIKKEKGTTMRDRELEESESSTAHTSTAKRGIALVCRSAMGGVARRNHCATHSALLLLLWSERKKSIRRRTCISFIYRYTWIGCILRSMIRSRLDATSRSSRYRAIVDESSMRQINGCVSIADLHRGNAAQYGSAAPIPIMRSPRKRKSSTIVQRIDYPYVNYIRARADVSIGECSQRVPARRSDANVQRIQRGCSTDTIARTYNNPRHGHVREDRYKIKLMRAERDIISSVYSSALRTRIRLIDSSDCSEEDLVHAAAAVSAADFGARQHRQREQRRQQQQKRGRTKNNVYSSMPSRGTGAGPREKRIRRRRDILYETWNIRSAGSYAGLRLAAAYVYIVYNNCRAPAAGRRYSTMLYLRGREKASWARDVLSCASAARIMLDYAKGKHTTACISGLILHELLLYLFKACRELNALLTDVIEQQQQQQQLDEGANNRYAAIAASVRRHRAAVVRPVIALTSAALVRSVSFFIYTTYECACMYNSRAAIWSHFPQLLAIPFGHGVRISLCRCARLLRERIAACANYIEQIHKRGYNVSMWRAAPNVAIACATAARAARTTMSALQRRLALGSGNNKQQHSAANILMTNKTRRAIAAGDSVYARITILYDDRLVHRTLDIAMPRQLSVSERMHVAPRKNNGERSRETTKREQKAESLRTRTSCSHWRARNVRRAGHDELRCNACPQSLASAITRELQTARFSSSTFYHTDTNINFCIFQNLKEHCAANGLGAAGLLFYTPTQAILQCVMNAVHPSARQLSAQLSYMRNAARSQPDSTTFPDPTIGTELNDRTKREASDRLTSSRDPGTPLKSLINGSMKLEPTPITVAGAQAVEYPSESMSIANRIQKNSAYCTHIPKRFSMRHDIMCTTSLSGGGGAQ</sequence>
<gene>
    <name evidence="2" type="ORF">TBRA_LOCUS11231</name>
</gene>
<organism evidence="2 3">
    <name type="scientific">Trichogramma brassicae</name>
    <dbReference type="NCBI Taxonomy" id="86971"/>
    <lineage>
        <taxon>Eukaryota</taxon>
        <taxon>Metazoa</taxon>
        <taxon>Ecdysozoa</taxon>
        <taxon>Arthropoda</taxon>
        <taxon>Hexapoda</taxon>
        <taxon>Insecta</taxon>
        <taxon>Pterygota</taxon>
        <taxon>Neoptera</taxon>
        <taxon>Endopterygota</taxon>
        <taxon>Hymenoptera</taxon>
        <taxon>Apocrita</taxon>
        <taxon>Proctotrupomorpha</taxon>
        <taxon>Chalcidoidea</taxon>
        <taxon>Trichogrammatidae</taxon>
        <taxon>Trichogramma</taxon>
    </lineage>
</organism>
<feature type="compositionally biased region" description="Basic residues" evidence="1">
    <location>
        <begin position="502"/>
        <end position="520"/>
    </location>
</feature>
<feature type="region of interest" description="Disordered" evidence="1">
    <location>
        <begin position="1002"/>
        <end position="1043"/>
    </location>
</feature>